<feature type="compositionally biased region" description="Polar residues" evidence="1">
    <location>
        <begin position="46"/>
        <end position="58"/>
    </location>
</feature>
<feature type="compositionally biased region" description="Basic and acidic residues" evidence="1">
    <location>
        <begin position="18"/>
        <end position="28"/>
    </location>
</feature>
<comment type="caution">
    <text evidence="2">The sequence shown here is derived from an EMBL/GenBank/DDBJ whole genome shotgun (WGS) entry which is preliminary data.</text>
</comment>
<protein>
    <submittedName>
        <fullName evidence="2">Uncharacterized protein</fullName>
    </submittedName>
</protein>
<reference evidence="2 3" key="1">
    <citation type="submission" date="2016-03" db="EMBL/GenBank/DDBJ databases">
        <title>Whole genome sequencing of Grifola frondosa 9006-11.</title>
        <authorList>
            <person name="Min B."/>
            <person name="Park H."/>
            <person name="Kim J.-G."/>
            <person name="Cho H."/>
            <person name="Oh Y.-L."/>
            <person name="Kong W.-S."/>
            <person name="Choi I.-G."/>
        </authorList>
    </citation>
    <scope>NUCLEOTIDE SEQUENCE [LARGE SCALE GENOMIC DNA]</scope>
    <source>
        <strain evidence="2 3">9006-11</strain>
    </source>
</reference>
<accession>A0A1C7LTS7</accession>
<dbReference type="AlphaFoldDB" id="A0A1C7LTS7"/>
<dbReference type="Proteomes" id="UP000092993">
    <property type="component" value="Unassembled WGS sequence"/>
</dbReference>
<dbReference type="OrthoDB" id="3270380at2759"/>
<name>A0A1C7LTS7_GRIFR</name>
<feature type="region of interest" description="Disordered" evidence="1">
    <location>
        <begin position="1"/>
        <end position="58"/>
    </location>
</feature>
<organism evidence="2 3">
    <name type="scientific">Grifola frondosa</name>
    <name type="common">Maitake</name>
    <name type="synonym">Polyporus frondosus</name>
    <dbReference type="NCBI Taxonomy" id="5627"/>
    <lineage>
        <taxon>Eukaryota</taxon>
        <taxon>Fungi</taxon>
        <taxon>Dikarya</taxon>
        <taxon>Basidiomycota</taxon>
        <taxon>Agaricomycotina</taxon>
        <taxon>Agaricomycetes</taxon>
        <taxon>Polyporales</taxon>
        <taxon>Grifolaceae</taxon>
        <taxon>Grifola</taxon>
    </lineage>
</organism>
<evidence type="ECO:0000313" key="2">
    <source>
        <dbReference type="EMBL" id="OBZ68215.1"/>
    </source>
</evidence>
<evidence type="ECO:0000313" key="3">
    <source>
        <dbReference type="Proteomes" id="UP000092993"/>
    </source>
</evidence>
<sequence>MQQSKKKRSAEDNVEDEDRVKKLTRTDDTAIADNTPRDTLAGPSGENHSSTSTLSIGDDNSNSLVAQKSYFDESFLGRVNNVRNVRDHLNNIYSVACLPAILEWGRTHLGKDLSALLCTSDNNPAVVWIIGEIKSKHLYITSGDRINAASIDIVAPTDVVYASAFLPSRSDPNADDFAIKTFTEIYDATKKLTAKSKMNKIVAGALHRNDVVVLEVHIKRYRVKDPKKDGDDDDKRGKARDFSWQSWKASFELLSIFQLFSPNDLDIYVNANNAAQLITYLRDDEHYEDRRNESPYHGSPFHALTPTLHYPLSGISCIMRLVRANRCIDVIISADDSPLTPLPYFWSTLVMNFVSADFICCAYPIPTLLYLCGIVNAARVLTTPIGIIKTMQCVQKYASRGYNLVFSPAEWRIAYADATPCESSPMCPARNQFFGDRASMTISLLPLPTSHPYPIDNYPSPVPPYNNRLTFILAGPSCMVGCPHNGVHPYCSAPISIMKIYAGKLFDPHTLLLAPNRVITANEDARTAGDTQSFSKTDEHGVDFSAEDIGDLRSETILPRFDDDIRLVGDALRSLVGALCPDSIPLALPSQEFAPKLLPICRHLADDGGERLAHGARATCARYEVTRMSGAGVGLSR</sequence>
<proteinExistence type="predicted"/>
<evidence type="ECO:0000256" key="1">
    <source>
        <dbReference type="SAM" id="MobiDB-lite"/>
    </source>
</evidence>
<keyword evidence="3" id="KW-1185">Reference proteome</keyword>
<gene>
    <name evidence="2" type="ORF">A0H81_11693</name>
</gene>
<dbReference type="EMBL" id="LUGG01000022">
    <property type="protein sequence ID" value="OBZ68215.1"/>
    <property type="molecule type" value="Genomic_DNA"/>
</dbReference>